<dbReference type="EMBL" id="MLIQ01000017">
    <property type="protein sequence ID" value="OHU54043.1"/>
    <property type="molecule type" value="Genomic_DNA"/>
</dbReference>
<reference evidence="5 6" key="1">
    <citation type="submission" date="2016-10" db="EMBL/GenBank/DDBJ databases">
        <title>Evaluation of Human, Veterinary and Environmental Mycobacterium chelonae Isolates by Core Genome Phylogenomic Analysis, Targeted Gene Comparison, and Anti-microbial Susceptibility Patterns: A Tale of Mistaken Identities.</title>
        <authorList>
            <person name="Fogelson S.B."/>
            <person name="Camus A.C."/>
            <person name="Lorenz W."/>
            <person name="Vasireddy R."/>
            <person name="Vasireddy S."/>
            <person name="Smith T."/>
            <person name="Brown-Elliott B.A."/>
            <person name="Wallace R.J.Jr."/>
            <person name="Hasan N.A."/>
            <person name="Reischl U."/>
            <person name="Sanchez S."/>
        </authorList>
    </citation>
    <scope>NUCLEOTIDE SEQUENCE [LARGE SCALE GENOMIC DNA]</scope>
    <source>
        <strain evidence="2 6">15515</strain>
        <strain evidence="3 5">15518</strain>
    </source>
</reference>
<keyword evidence="5" id="KW-1185">Reference proteome</keyword>
<dbReference type="EMBL" id="CP041150">
    <property type="protein sequence ID" value="QDF68974.1"/>
    <property type="molecule type" value="Genomic_DNA"/>
</dbReference>
<dbReference type="Proteomes" id="UP000317728">
    <property type="component" value="Chromosome"/>
</dbReference>
<feature type="signal peptide" evidence="1">
    <location>
        <begin position="1"/>
        <end position="20"/>
    </location>
</feature>
<name>A0A1S1M684_MYCCH</name>
<gene>
    <name evidence="2" type="ORF">BKG82_17245</name>
    <name evidence="3" type="ORF">BKG84_10370</name>
    <name evidence="4" type="ORF">FJK96_01465</name>
</gene>
<feature type="chain" id="PRO_5044564762" description="Lipoprotein" evidence="1">
    <location>
        <begin position="21"/>
        <end position="168"/>
    </location>
</feature>
<evidence type="ECO:0000256" key="1">
    <source>
        <dbReference type="SAM" id="SignalP"/>
    </source>
</evidence>
<evidence type="ECO:0000313" key="3">
    <source>
        <dbReference type="EMBL" id="OHU78740.1"/>
    </source>
</evidence>
<dbReference type="Proteomes" id="UP000179441">
    <property type="component" value="Unassembled WGS sequence"/>
</dbReference>
<evidence type="ECO:0000313" key="6">
    <source>
        <dbReference type="Proteomes" id="UP000180043"/>
    </source>
</evidence>
<accession>A0A1S1M684</accession>
<evidence type="ECO:0000313" key="2">
    <source>
        <dbReference type="EMBL" id="OHU54043.1"/>
    </source>
</evidence>
<dbReference type="Proteomes" id="UP000180043">
    <property type="component" value="Unassembled WGS sequence"/>
</dbReference>
<protein>
    <recommendedName>
        <fullName evidence="8">Lipoprotein</fullName>
    </recommendedName>
</protein>
<dbReference type="PROSITE" id="PS51257">
    <property type="entry name" value="PROKAR_LIPOPROTEIN"/>
    <property type="match status" value="1"/>
</dbReference>
<evidence type="ECO:0000313" key="5">
    <source>
        <dbReference type="Proteomes" id="UP000179441"/>
    </source>
</evidence>
<evidence type="ECO:0000313" key="7">
    <source>
        <dbReference type="Proteomes" id="UP000317728"/>
    </source>
</evidence>
<proteinExistence type="predicted"/>
<sequence>MKRWAVACAVALFAVSGCSAWDEPKSTQTSYTPQKTGASPIRYDSEPLEQRFPKLPQPVTGEWVQGFFGDEPLPGPNTTYWVDAIIEMPPQQLAAYVAPFRSSMVLATRPRLWKTLDAGVPSSAQFERSDELDRMLSTNTAKGGWEVKAFAPKDGSVLVLSAQGKDAI</sequence>
<evidence type="ECO:0008006" key="8">
    <source>
        <dbReference type="Google" id="ProtNLM"/>
    </source>
</evidence>
<dbReference type="RefSeq" id="WP_030096038.1">
    <property type="nucleotide sequence ID" value="NZ_CP041150.1"/>
</dbReference>
<dbReference type="EMBL" id="MLIS01000001">
    <property type="protein sequence ID" value="OHU78740.1"/>
    <property type="molecule type" value="Genomic_DNA"/>
</dbReference>
<organism evidence="3 5">
    <name type="scientific">Mycobacteroides chelonae</name>
    <name type="common">Mycobacterium chelonae</name>
    <dbReference type="NCBI Taxonomy" id="1774"/>
    <lineage>
        <taxon>Bacteria</taxon>
        <taxon>Bacillati</taxon>
        <taxon>Actinomycetota</taxon>
        <taxon>Actinomycetes</taxon>
        <taxon>Mycobacteriales</taxon>
        <taxon>Mycobacteriaceae</taxon>
        <taxon>Mycobacteroides</taxon>
    </lineage>
</organism>
<keyword evidence="1" id="KW-0732">Signal</keyword>
<evidence type="ECO:0000313" key="4">
    <source>
        <dbReference type="EMBL" id="QDF68974.1"/>
    </source>
</evidence>
<dbReference type="AlphaFoldDB" id="A0A1S1M684"/>
<reference evidence="4 7" key="2">
    <citation type="submission" date="2019-06" db="EMBL/GenBank/DDBJ databases">
        <title>Whole geneome sequnce of Mycobacteroides chelonae M77 isolated from bovine milk from Meghalaya, India.</title>
        <authorList>
            <person name="Vise E."/>
            <person name="Das S."/>
            <person name="Garg A."/>
            <person name="Ghatak S."/>
            <person name="Shakuntala I."/>
            <person name="Milton A.A.P."/>
            <person name="Karam A."/>
            <person name="Sanjukta R."/>
            <person name="Puro K."/>
            <person name="Sen A."/>
        </authorList>
    </citation>
    <scope>NUCLEOTIDE SEQUENCE [LARGE SCALE GENOMIC DNA]</scope>
    <source>
        <strain evidence="4 7">M77</strain>
    </source>
</reference>